<dbReference type="AlphaFoldDB" id="A0A7J6S1W6"/>
<dbReference type="Proteomes" id="UP000574390">
    <property type="component" value="Unassembled WGS sequence"/>
</dbReference>
<evidence type="ECO:0000313" key="2">
    <source>
        <dbReference type="EMBL" id="KAF4726492.1"/>
    </source>
</evidence>
<feature type="compositionally biased region" description="Polar residues" evidence="1">
    <location>
        <begin position="16"/>
        <end position="26"/>
    </location>
</feature>
<accession>A0A7J6S1W6</accession>
<organism evidence="2 3">
    <name type="scientific">Perkinsus olseni</name>
    <name type="common">Perkinsus atlanticus</name>
    <dbReference type="NCBI Taxonomy" id="32597"/>
    <lineage>
        <taxon>Eukaryota</taxon>
        <taxon>Sar</taxon>
        <taxon>Alveolata</taxon>
        <taxon>Perkinsozoa</taxon>
        <taxon>Perkinsea</taxon>
        <taxon>Perkinsida</taxon>
        <taxon>Perkinsidae</taxon>
        <taxon>Perkinsus</taxon>
    </lineage>
</organism>
<feature type="compositionally biased region" description="Basic and acidic residues" evidence="1">
    <location>
        <begin position="184"/>
        <end position="203"/>
    </location>
</feature>
<feature type="non-terminal residue" evidence="2">
    <location>
        <position position="1"/>
    </location>
</feature>
<comment type="caution">
    <text evidence="2">The sequence shown here is derived from an EMBL/GenBank/DDBJ whole genome shotgun (WGS) entry which is preliminary data.</text>
</comment>
<gene>
    <name evidence="2" type="ORF">FOZ62_004466</name>
</gene>
<feature type="region of interest" description="Disordered" evidence="1">
    <location>
        <begin position="1"/>
        <end position="58"/>
    </location>
</feature>
<feature type="region of interest" description="Disordered" evidence="1">
    <location>
        <begin position="183"/>
        <end position="203"/>
    </location>
</feature>
<evidence type="ECO:0000256" key="1">
    <source>
        <dbReference type="SAM" id="MobiDB-lite"/>
    </source>
</evidence>
<sequence length="203" mass="22196">MSSSNSTRRVSKSISTSRLSNASSVAARSCKPRSSSRSTRKTRSSSSSKSLSSDDDGWEWYEDTADGPGYYPLSRSRSTGFLPQIGCYALTGIPGYTGYVPRKWPENVIGATFRRANELALYRDPHLAAHACRGQNPGGLGDRSGADIPGYGGYIPGKYSDNVFGQVFANANRVAQAIKLQQAMDRDEAHQRRMDEWQKEGGK</sequence>
<name>A0A7J6S1W6_PEROL</name>
<dbReference type="EMBL" id="JABANM010018205">
    <property type="protein sequence ID" value="KAF4726492.1"/>
    <property type="molecule type" value="Genomic_DNA"/>
</dbReference>
<feature type="compositionally biased region" description="Low complexity" evidence="1">
    <location>
        <begin position="1"/>
        <end position="15"/>
    </location>
</feature>
<protein>
    <submittedName>
        <fullName evidence="2">Uncharacterized protein</fullName>
    </submittedName>
</protein>
<evidence type="ECO:0000313" key="3">
    <source>
        <dbReference type="Proteomes" id="UP000574390"/>
    </source>
</evidence>
<proteinExistence type="predicted"/>
<reference evidence="2 3" key="1">
    <citation type="submission" date="2020-04" db="EMBL/GenBank/DDBJ databases">
        <title>Perkinsus olseni comparative genomics.</title>
        <authorList>
            <person name="Bogema D.R."/>
        </authorList>
    </citation>
    <scope>NUCLEOTIDE SEQUENCE [LARGE SCALE GENOMIC DNA]</scope>
    <source>
        <strain evidence="2">ATCC PRA-205</strain>
    </source>
</reference>
<feature type="compositionally biased region" description="Low complexity" evidence="1">
    <location>
        <begin position="28"/>
        <end position="37"/>
    </location>
</feature>